<gene>
    <name evidence="3" type="ORF">GUITHDRAFT_137444</name>
</gene>
<dbReference type="HOGENOM" id="CLU_031438_0_0_1"/>
<feature type="region of interest" description="Disordered" evidence="2">
    <location>
        <begin position="315"/>
        <end position="362"/>
    </location>
</feature>
<evidence type="ECO:0000313" key="4">
    <source>
        <dbReference type="EnsemblProtists" id="EKX47700"/>
    </source>
</evidence>
<sequence length="362" mass="40454">MASSLAKQIRSATDHEDIDLAGFGQSQISELFTAAFSEAIPAPKMIGFRFTVRQKYGDDMPKFCRDALRAIGFEEDRGASAIMECAGSFKYQHDTDKDLKFIHVFPKIDISASAAPAEAEEEADIKIGGMKLEELPPEHLCSIVSMETFVKLVAKQCPSFSQRRALLKAMKEMAAKIAGFEEKMSKMEQLTASEDELYNTAQDVPGKVSELEKQLEGMMTGQHLTRKKTDKLEAAMAALQAKIQGLKDATPTVRRRKEDREILTLRKQLRELKAIEDSKQVLSLDEIKKLNQKANIVTRLEQLEAETKGWFDAAIPEADRLRDPPPASKGLLPPPAPSSTQRELGWSEPRMGERDEEDKQRG</sequence>
<organism evidence="3">
    <name type="scientific">Guillardia theta (strain CCMP2712)</name>
    <name type="common">Cryptophyte</name>
    <dbReference type="NCBI Taxonomy" id="905079"/>
    <lineage>
        <taxon>Eukaryota</taxon>
        <taxon>Cryptophyceae</taxon>
        <taxon>Pyrenomonadales</taxon>
        <taxon>Geminigeraceae</taxon>
        <taxon>Guillardia</taxon>
    </lineage>
</organism>
<keyword evidence="5" id="KW-1185">Reference proteome</keyword>
<accession>L1JHX9</accession>
<dbReference type="STRING" id="905079.L1JHX9"/>
<evidence type="ECO:0000313" key="3">
    <source>
        <dbReference type="EMBL" id="EKX47700.1"/>
    </source>
</evidence>
<dbReference type="EMBL" id="JH992989">
    <property type="protein sequence ID" value="EKX47700.1"/>
    <property type="molecule type" value="Genomic_DNA"/>
</dbReference>
<dbReference type="EnsemblProtists" id="EKX47700">
    <property type="protein sequence ID" value="EKX47700"/>
    <property type="gene ID" value="GUITHDRAFT_137444"/>
</dbReference>
<dbReference type="OrthoDB" id="496479at2759"/>
<reference evidence="5" key="2">
    <citation type="submission" date="2012-11" db="EMBL/GenBank/DDBJ databases">
        <authorList>
            <person name="Kuo A."/>
            <person name="Curtis B.A."/>
            <person name="Tanifuji G."/>
            <person name="Burki F."/>
            <person name="Gruber A."/>
            <person name="Irimia M."/>
            <person name="Maruyama S."/>
            <person name="Arias M.C."/>
            <person name="Ball S.G."/>
            <person name="Gile G.H."/>
            <person name="Hirakawa Y."/>
            <person name="Hopkins J.F."/>
            <person name="Rensing S.A."/>
            <person name="Schmutz J."/>
            <person name="Symeonidi A."/>
            <person name="Elias M."/>
            <person name="Eveleigh R.J."/>
            <person name="Herman E.K."/>
            <person name="Klute M.J."/>
            <person name="Nakayama T."/>
            <person name="Obornik M."/>
            <person name="Reyes-Prieto A."/>
            <person name="Armbrust E.V."/>
            <person name="Aves S.J."/>
            <person name="Beiko R.G."/>
            <person name="Coutinho P."/>
            <person name="Dacks J.B."/>
            <person name="Durnford D.G."/>
            <person name="Fast N.M."/>
            <person name="Green B.R."/>
            <person name="Grisdale C."/>
            <person name="Hempe F."/>
            <person name="Henrissat B."/>
            <person name="Hoppner M.P."/>
            <person name="Ishida K.-I."/>
            <person name="Kim E."/>
            <person name="Koreny L."/>
            <person name="Kroth P.G."/>
            <person name="Liu Y."/>
            <person name="Malik S.-B."/>
            <person name="Maier U.G."/>
            <person name="McRose D."/>
            <person name="Mock T."/>
            <person name="Neilson J.A."/>
            <person name="Onodera N.T."/>
            <person name="Poole A.M."/>
            <person name="Pritham E.J."/>
            <person name="Richards T.A."/>
            <person name="Rocap G."/>
            <person name="Roy S.W."/>
            <person name="Sarai C."/>
            <person name="Schaack S."/>
            <person name="Shirato S."/>
            <person name="Slamovits C.H."/>
            <person name="Spencer D.F."/>
            <person name="Suzuki S."/>
            <person name="Worden A.Z."/>
            <person name="Zauner S."/>
            <person name="Barry K."/>
            <person name="Bell C."/>
            <person name="Bharti A.K."/>
            <person name="Crow J.A."/>
            <person name="Grimwood J."/>
            <person name="Kramer R."/>
            <person name="Lindquist E."/>
            <person name="Lucas S."/>
            <person name="Salamov A."/>
            <person name="McFadden G.I."/>
            <person name="Lane C.E."/>
            <person name="Keeling P.J."/>
            <person name="Gray M.W."/>
            <person name="Grigoriev I.V."/>
            <person name="Archibald J.M."/>
        </authorList>
    </citation>
    <scope>NUCLEOTIDE SEQUENCE</scope>
    <source>
        <strain evidence="5">CCMP2712</strain>
    </source>
</reference>
<evidence type="ECO:0000313" key="5">
    <source>
        <dbReference type="Proteomes" id="UP000011087"/>
    </source>
</evidence>
<dbReference type="eggNOG" id="ENOG502S03Y">
    <property type="taxonomic scope" value="Eukaryota"/>
</dbReference>
<dbReference type="PaxDb" id="55529-EKX47700"/>
<feature type="coiled-coil region" evidence="1">
    <location>
        <begin position="163"/>
        <end position="190"/>
    </location>
</feature>
<feature type="coiled-coil region" evidence="1">
    <location>
        <begin position="229"/>
        <end position="275"/>
    </location>
</feature>
<evidence type="ECO:0000256" key="1">
    <source>
        <dbReference type="SAM" id="Coils"/>
    </source>
</evidence>
<dbReference type="AlphaFoldDB" id="L1JHX9"/>
<dbReference type="KEGG" id="gtt:GUITHDRAFT_137444"/>
<evidence type="ECO:0000256" key="2">
    <source>
        <dbReference type="SAM" id="MobiDB-lite"/>
    </source>
</evidence>
<dbReference type="GeneID" id="17304316"/>
<protein>
    <submittedName>
        <fullName evidence="3 4">Uncharacterized protein</fullName>
    </submittedName>
</protein>
<dbReference type="Proteomes" id="UP000011087">
    <property type="component" value="Unassembled WGS sequence"/>
</dbReference>
<feature type="compositionally biased region" description="Pro residues" evidence="2">
    <location>
        <begin position="324"/>
        <end position="337"/>
    </location>
</feature>
<name>L1JHX9_GUITC</name>
<feature type="compositionally biased region" description="Basic and acidic residues" evidence="2">
    <location>
        <begin position="350"/>
        <end position="362"/>
    </location>
</feature>
<proteinExistence type="predicted"/>
<keyword evidence="1" id="KW-0175">Coiled coil</keyword>
<dbReference type="OMA" id="GTYKYQH"/>
<reference evidence="3 5" key="1">
    <citation type="journal article" date="2012" name="Nature">
        <title>Algal genomes reveal evolutionary mosaicism and the fate of nucleomorphs.</title>
        <authorList>
            <consortium name="DOE Joint Genome Institute"/>
            <person name="Curtis B.A."/>
            <person name="Tanifuji G."/>
            <person name="Burki F."/>
            <person name="Gruber A."/>
            <person name="Irimia M."/>
            <person name="Maruyama S."/>
            <person name="Arias M.C."/>
            <person name="Ball S.G."/>
            <person name="Gile G.H."/>
            <person name="Hirakawa Y."/>
            <person name="Hopkins J.F."/>
            <person name="Kuo A."/>
            <person name="Rensing S.A."/>
            <person name="Schmutz J."/>
            <person name="Symeonidi A."/>
            <person name="Elias M."/>
            <person name="Eveleigh R.J."/>
            <person name="Herman E.K."/>
            <person name="Klute M.J."/>
            <person name="Nakayama T."/>
            <person name="Obornik M."/>
            <person name="Reyes-Prieto A."/>
            <person name="Armbrust E.V."/>
            <person name="Aves S.J."/>
            <person name="Beiko R.G."/>
            <person name="Coutinho P."/>
            <person name="Dacks J.B."/>
            <person name="Durnford D.G."/>
            <person name="Fast N.M."/>
            <person name="Green B.R."/>
            <person name="Grisdale C.J."/>
            <person name="Hempel F."/>
            <person name="Henrissat B."/>
            <person name="Hoppner M.P."/>
            <person name="Ishida K."/>
            <person name="Kim E."/>
            <person name="Koreny L."/>
            <person name="Kroth P.G."/>
            <person name="Liu Y."/>
            <person name="Malik S.B."/>
            <person name="Maier U.G."/>
            <person name="McRose D."/>
            <person name="Mock T."/>
            <person name="Neilson J.A."/>
            <person name="Onodera N.T."/>
            <person name="Poole A.M."/>
            <person name="Pritham E.J."/>
            <person name="Richards T.A."/>
            <person name="Rocap G."/>
            <person name="Roy S.W."/>
            <person name="Sarai C."/>
            <person name="Schaack S."/>
            <person name="Shirato S."/>
            <person name="Slamovits C.H."/>
            <person name="Spencer D.F."/>
            <person name="Suzuki S."/>
            <person name="Worden A.Z."/>
            <person name="Zauner S."/>
            <person name="Barry K."/>
            <person name="Bell C."/>
            <person name="Bharti A.K."/>
            <person name="Crow J.A."/>
            <person name="Grimwood J."/>
            <person name="Kramer R."/>
            <person name="Lindquist E."/>
            <person name="Lucas S."/>
            <person name="Salamov A."/>
            <person name="McFadden G.I."/>
            <person name="Lane C.E."/>
            <person name="Keeling P.J."/>
            <person name="Gray M.W."/>
            <person name="Grigoriev I.V."/>
            <person name="Archibald J.M."/>
        </authorList>
    </citation>
    <scope>NUCLEOTIDE SEQUENCE</scope>
    <source>
        <strain evidence="3 5">CCMP2712</strain>
    </source>
</reference>
<reference evidence="4" key="3">
    <citation type="submission" date="2015-06" db="UniProtKB">
        <authorList>
            <consortium name="EnsemblProtists"/>
        </authorList>
    </citation>
    <scope>IDENTIFICATION</scope>
</reference>
<dbReference type="RefSeq" id="XP_005834680.1">
    <property type="nucleotide sequence ID" value="XM_005834623.1"/>
</dbReference>